<dbReference type="PANTHER" id="PTHR34580">
    <property type="match status" value="1"/>
</dbReference>
<sequence length="331" mass="37575">MANIQAQSRLLAILNLLFSGDTVTAQSLATQFGVTVRTAQRDLDQLQALSVHGQLLLRRIPTRPVGYHIDLNAQVQPGVVLMLEKMILQSRTLTAVELQTALNALQQLTKNSALPSLQQSIAEEVANYEPIVTAQNRARLIWQLQKAIEQKRHIALTYVDREASEWQAPETLLVVPLAISFNGQYFHLSVHVEASREIRDLQLDWISDFQALTQTDSAQPDPKVGARRRLQAYGYRGKTIKIQFEYYGLLEYVYDRFPTAHVLRYLPGKHNPWPFRVAVVEMDVEYSTGIRMWLITQSPILKVIAPQNVVADVKAHLKLALARYEEDDITN</sequence>
<dbReference type="InterPro" id="IPR036388">
    <property type="entry name" value="WH-like_DNA-bd_sf"/>
</dbReference>
<dbReference type="PATRIC" id="fig|1423769.4.peg.150"/>
<dbReference type="SUPFAM" id="SSF46785">
    <property type="entry name" value="Winged helix' DNA-binding domain"/>
    <property type="match status" value="1"/>
</dbReference>
<dbReference type="AlphaFoldDB" id="A0A0R1RHL0"/>
<evidence type="ECO:0000256" key="1">
    <source>
        <dbReference type="ARBA" id="ARBA00023015"/>
    </source>
</evidence>
<accession>A0A0R1RHL0</accession>
<evidence type="ECO:0000259" key="3">
    <source>
        <dbReference type="PROSITE" id="PS51000"/>
    </source>
</evidence>
<dbReference type="PANTHER" id="PTHR34580:SF1">
    <property type="entry name" value="PROTEIN PAFC"/>
    <property type="match status" value="1"/>
</dbReference>
<dbReference type="Gene3D" id="1.10.10.10">
    <property type="entry name" value="Winged helix-like DNA-binding domain superfamily/Winged helix DNA-binding domain"/>
    <property type="match status" value="1"/>
</dbReference>
<dbReference type="Pfam" id="PF08279">
    <property type="entry name" value="HTH_11"/>
    <property type="match status" value="1"/>
</dbReference>
<dbReference type="InterPro" id="IPR001034">
    <property type="entry name" value="DeoR_HTH"/>
</dbReference>
<feature type="domain" description="HTH deoR-type" evidence="3">
    <location>
        <begin position="6"/>
        <end position="70"/>
    </location>
</feature>
<dbReference type="EMBL" id="AZEU01000009">
    <property type="protein sequence ID" value="KRL53810.1"/>
    <property type="molecule type" value="Genomic_DNA"/>
</dbReference>
<comment type="caution">
    <text evidence="4">The sequence shown here is derived from an EMBL/GenBank/DDBJ whole genome shotgun (WGS) entry which is preliminary data.</text>
</comment>
<dbReference type="GO" id="GO:0003700">
    <property type="term" value="F:DNA-binding transcription factor activity"/>
    <property type="evidence" value="ECO:0007669"/>
    <property type="project" value="InterPro"/>
</dbReference>
<dbReference type="InterPro" id="IPR051534">
    <property type="entry name" value="CBASS_pafABC_assoc_protein"/>
</dbReference>
<keyword evidence="1" id="KW-0805">Transcription regulation</keyword>
<dbReference type="RefSeq" id="WP_056962230.1">
    <property type="nucleotide sequence ID" value="NZ_AZEU01000009.1"/>
</dbReference>
<keyword evidence="2" id="KW-0804">Transcription</keyword>
<dbReference type="Pfam" id="PF13280">
    <property type="entry name" value="WYL"/>
    <property type="match status" value="1"/>
</dbReference>
<dbReference type="InterPro" id="IPR026881">
    <property type="entry name" value="WYL_dom"/>
</dbReference>
<dbReference type="PROSITE" id="PS52050">
    <property type="entry name" value="WYL"/>
    <property type="match status" value="1"/>
</dbReference>
<keyword evidence="5" id="KW-1185">Reference proteome</keyword>
<dbReference type="Proteomes" id="UP000051790">
    <property type="component" value="Unassembled WGS sequence"/>
</dbReference>
<proteinExistence type="predicted"/>
<dbReference type="InterPro" id="IPR013196">
    <property type="entry name" value="HTH_11"/>
</dbReference>
<protein>
    <recommendedName>
        <fullName evidence="3">HTH deoR-type domain-containing protein</fullName>
    </recommendedName>
</protein>
<dbReference type="PROSITE" id="PS51000">
    <property type="entry name" value="HTH_DEOR_2"/>
    <property type="match status" value="1"/>
</dbReference>
<evidence type="ECO:0000313" key="5">
    <source>
        <dbReference type="Proteomes" id="UP000051790"/>
    </source>
</evidence>
<dbReference type="OrthoDB" id="2292794at2"/>
<name>A0A0R1RHL0_9LACO</name>
<evidence type="ECO:0000256" key="2">
    <source>
        <dbReference type="ARBA" id="ARBA00023163"/>
    </source>
</evidence>
<dbReference type="InterPro" id="IPR036390">
    <property type="entry name" value="WH_DNA-bd_sf"/>
</dbReference>
<evidence type="ECO:0000313" key="4">
    <source>
        <dbReference type="EMBL" id="KRL53810.1"/>
    </source>
</evidence>
<gene>
    <name evidence="4" type="ORF">FD01_GL000135</name>
</gene>
<reference evidence="4 5" key="1">
    <citation type="journal article" date="2015" name="Genome Announc.">
        <title>Expanding the biotechnology potential of lactobacilli through comparative genomics of 213 strains and associated genera.</title>
        <authorList>
            <person name="Sun Z."/>
            <person name="Harris H.M."/>
            <person name="McCann A."/>
            <person name="Guo C."/>
            <person name="Argimon S."/>
            <person name="Zhang W."/>
            <person name="Yang X."/>
            <person name="Jeffery I.B."/>
            <person name="Cooney J.C."/>
            <person name="Kagawa T.F."/>
            <person name="Liu W."/>
            <person name="Song Y."/>
            <person name="Salvetti E."/>
            <person name="Wrobel A."/>
            <person name="Rasinkangas P."/>
            <person name="Parkhill J."/>
            <person name="Rea M.C."/>
            <person name="O'Sullivan O."/>
            <person name="Ritari J."/>
            <person name="Douillard F.P."/>
            <person name="Paul Ross R."/>
            <person name="Yang R."/>
            <person name="Briner A.E."/>
            <person name="Felis G.E."/>
            <person name="de Vos W.M."/>
            <person name="Barrangou R."/>
            <person name="Klaenhammer T.R."/>
            <person name="Caufield P.W."/>
            <person name="Cui Y."/>
            <person name="Zhang H."/>
            <person name="O'Toole P.W."/>
        </authorList>
    </citation>
    <scope>NUCLEOTIDE SEQUENCE [LARGE SCALE GENOMIC DNA]</scope>
    <source>
        <strain evidence="4 5">DSM 13343</strain>
    </source>
</reference>
<organism evidence="4 5">
    <name type="scientific">Lacticaseibacillus manihotivorans DSM 13343 = JCM 12514</name>
    <dbReference type="NCBI Taxonomy" id="1423769"/>
    <lineage>
        <taxon>Bacteria</taxon>
        <taxon>Bacillati</taxon>
        <taxon>Bacillota</taxon>
        <taxon>Bacilli</taxon>
        <taxon>Lactobacillales</taxon>
        <taxon>Lactobacillaceae</taxon>
        <taxon>Lacticaseibacillus</taxon>
    </lineage>
</organism>